<evidence type="ECO:0000313" key="3">
    <source>
        <dbReference type="Proteomes" id="UP001302676"/>
    </source>
</evidence>
<gene>
    <name evidence="2" type="ORF">C8A04DRAFT_34795</name>
</gene>
<proteinExistence type="predicted"/>
<name>A0AAN6V827_9PEZI</name>
<accession>A0AAN6V827</accession>
<feature type="region of interest" description="Disordered" evidence="1">
    <location>
        <begin position="724"/>
        <end position="788"/>
    </location>
</feature>
<dbReference type="GeneID" id="87819565"/>
<organism evidence="2 3">
    <name type="scientific">Dichotomopilus funicola</name>
    <dbReference type="NCBI Taxonomy" id="1934379"/>
    <lineage>
        <taxon>Eukaryota</taxon>
        <taxon>Fungi</taxon>
        <taxon>Dikarya</taxon>
        <taxon>Ascomycota</taxon>
        <taxon>Pezizomycotina</taxon>
        <taxon>Sordariomycetes</taxon>
        <taxon>Sordariomycetidae</taxon>
        <taxon>Sordariales</taxon>
        <taxon>Chaetomiaceae</taxon>
        <taxon>Dichotomopilus</taxon>
    </lineage>
</organism>
<reference evidence="2" key="1">
    <citation type="journal article" date="2023" name="Mol. Phylogenet. Evol.">
        <title>Genome-scale phylogeny and comparative genomics of the fungal order Sordariales.</title>
        <authorList>
            <person name="Hensen N."/>
            <person name="Bonometti L."/>
            <person name="Westerberg I."/>
            <person name="Brannstrom I.O."/>
            <person name="Guillou S."/>
            <person name="Cros-Aarteil S."/>
            <person name="Calhoun S."/>
            <person name="Haridas S."/>
            <person name="Kuo A."/>
            <person name="Mondo S."/>
            <person name="Pangilinan J."/>
            <person name="Riley R."/>
            <person name="LaButti K."/>
            <person name="Andreopoulos B."/>
            <person name="Lipzen A."/>
            <person name="Chen C."/>
            <person name="Yan M."/>
            <person name="Daum C."/>
            <person name="Ng V."/>
            <person name="Clum A."/>
            <person name="Steindorff A."/>
            <person name="Ohm R.A."/>
            <person name="Martin F."/>
            <person name="Silar P."/>
            <person name="Natvig D.O."/>
            <person name="Lalanne C."/>
            <person name="Gautier V."/>
            <person name="Ament-Velasquez S.L."/>
            <person name="Kruys A."/>
            <person name="Hutchinson M.I."/>
            <person name="Powell A.J."/>
            <person name="Barry K."/>
            <person name="Miller A.N."/>
            <person name="Grigoriev I.V."/>
            <person name="Debuchy R."/>
            <person name="Gladieux P."/>
            <person name="Hiltunen Thoren M."/>
            <person name="Johannesson H."/>
        </authorList>
    </citation>
    <scope>NUCLEOTIDE SEQUENCE</scope>
    <source>
        <strain evidence="2">CBS 141.50</strain>
    </source>
</reference>
<feature type="compositionally biased region" description="Polar residues" evidence="1">
    <location>
        <begin position="16"/>
        <end position="30"/>
    </location>
</feature>
<protein>
    <submittedName>
        <fullName evidence="2">Uncharacterized protein</fullName>
    </submittedName>
</protein>
<evidence type="ECO:0000256" key="1">
    <source>
        <dbReference type="SAM" id="MobiDB-lite"/>
    </source>
</evidence>
<keyword evidence="3" id="KW-1185">Reference proteome</keyword>
<feature type="region of interest" description="Disordered" evidence="1">
    <location>
        <begin position="448"/>
        <end position="467"/>
    </location>
</feature>
<dbReference type="EMBL" id="MU853560">
    <property type="protein sequence ID" value="KAK4146598.1"/>
    <property type="molecule type" value="Genomic_DNA"/>
</dbReference>
<evidence type="ECO:0000313" key="2">
    <source>
        <dbReference type="EMBL" id="KAK4146598.1"/>
    </source>
</evidence>
<feature type="compositionally biased region" description="Basic and acidic residues" evidence="1">
    <location>
        <begin position="613"/>
        <end position="629"/>
    </location>
</feature>
<feature type="compositionally biased region" description="Polar residues" evidence="1">
    <location>
        <begin position="595"/>
        <end position="612"/>
    </location>
</feature>
<dbReference type="AlphaFoldDB" id="A0AAN6V827"/>
<reference evidence="2" key="2">
    <citation type="submission" date="2023-05" db="EMBL/GenBank/DDBJ databases">
        <authorList>
            <consortium name="Lawrence Berkeley National Laboratory"/>
            <person name="Steindorff A."/>
            <person name="Hensen N."/>
            <person name="Bonometti L."/>
            <person name="Westerberg I."/>
            <person name="Brannstrom I.O."/>
            <person name="Guillou S."/>
            <person name="Cros-Aarteil S."/>
            <person name="Calhoun S."/>
            <person name="Haridas S."/>
            <person name="Kuo A."/>
            <person name="Mondo S."/>
            <person name="Pangilinan J."/>
            <person name="Riley R."/>
            <person name="Labutti K."/>
            <person name="Andreopoulos B."/>
            <person name="Lipzen A."/>
            <person name="Chen C."/>
            <person name="Yanf M."/>
            <person name="Daum C."/>
            <person name="Ng V."/>
            <person name="Clum A."/>
            <person name="Ohm R."/>
            <person name="Martin F."/>
            <person name="Silar P."/>
            <person name="Natvig D."/>
            <person name="Lalanne C."/>
            <person name="Gautier V."/>
            <person name="Ament-Velasquez S.L."/>
            <person name="Kruys A."/>
            <person name="Hutchinson M.I."/>
            <person name="Powell A.J."/>
            <person name="Barry K."/>
            <person name="Miller A.N."/>
            <person name="Grigoriev I.V."/>
            <person name="Debuchy R."/>
            <person name="Gladieux P."/>
            <person name="Thoren M.H."/>
            <person name="Johannesson H."/>
        </authorList>
    </citation>
    <scope>NUCLEOTIDE SEQUENCE</scope>
    <source>
        <strain evidence="2">CBS 141.50</strain>
    </source>
</reference>
<dbReference type="RefSeq" id="XP_062639969.1">
    <property type="nucleotide sequence ID" value="XM_062782952.1"/>
</dbReference>
<feature type="region of interest" description="Disordered" evidence="1">
    <location>
        <begin position="1"/>
        <end position="46"/>
    </location>
</feature>
<dbReference type="Proteomes" id="UP001302676">
    <property type="component" value="Unassembled WGS sequence"/>
</dbReference>
<feature type="region of interest" description="Disordered" evidence="1">
    <location>
        <begin position="669"/>
        <end position="712"/>
    </location>
</feature>
<feature type="region of interest" description="Disordered" evidence="1">
    <location>
        <begin position="595"/>
        <end position="629"/>
    </location>
</feature>
<feature type="region of interest" description="Disordered" evidence="1">
    <location>
        <begin position="286"/>
        <end position="309"/>
    </location>
</feature>
<sequence length="788" mass="86220">MPSRKKKTKSQDQKEQSTAQLSAPTPSSETLPIPGVSTEAGTTPQPPEQVLMICRNKHWKYISSFMGSWSHIPFEVLETIANANYSAPRPRPVDPGVLFDLVKIRRLVDEATDLAVRAASGVAFLGPQNTSGVPSHMQALGLGFGHQSQPQTRLSPERKHRMREQAVHRLAEAYRIDEIIASVASMQSTSSLEEVASLVLQRNPGNADAKYVQFFHEKIPSRQVAGKTDLTILDKIIGAVTINPGLLRTRGVVRTYNEDYQNAAKDLTEALRVHLLYNPVHKSPILNQDEPSLDTAASRKHGEVKLKEEDQPTTLDIQLHFQRAGAWLNVAANYISAAFPANVPIGEAQSGSQGPSPTDEAQKKMAEARKLVRQNAKKALRDYTAFLSHFEYSPNLPIEIADEFTRKVVSAEGRTPRSHTYKRLSSSGAASKPHRVYALPELFTSSPPAGLPPYPSTEDASEAAPGAPSLALGSEPWITTEILTFHPLVPEALHSLLLCHCLIQTSTKELLRHANMVARLIRLADGYPFFQPSWCPAKIEWMRVIRTTKDWLHLSDTWHNLCKLDPLPQFYCTGEDTVPVPVPPHIAQMAQLTTDQRLGSSPAQPDQPPTSQEDTKRTASHDDRLADEPAVRMAIQARQMLAEREHHMDKTVTSMDPELMGYDLDEAQAGAHGSNTTTTIPTADSRTKPQQQEQQLRWSLTPGPGSDQPPAGVIHRANRIIQWVTQAPPPATRTGAGGGGEGGTRRRKKKKGGASATAALRKPAGSSEAQVGEGGSQGDGEGEEGQEE</sequence>
<feature type="compositionally biased region" description="Polar residues" evidence="1">
    <location>
        <begin position="673"/>
        <end position="698"/>
    </location>
</feature>
<feature type="compositionally biased region" description="Basic and acidic residues" evidence="1">
    <location>
        <begin position="300"/>
        <end position="309"/>
    </location>
</feature>
<comment type="caution">
    <text evidence="2">The sequence shown here is derived from an EMBL/GenBank/DDBJ whole genome shotgun (WGS) entry which is preliminary data.</text>
</comment>